<feature type="transmembrane region" description="Helical" evidence="1">
    <location>
        <begin position="119"/>
        <end position="136"/>
    </location>
</feature>
<evidence type="ECO:0000313" key="2">
    <source>
        <dbReference type="EMBL" id="VDK71870.1"/>
    </source>
</evidence>
<dbReference type="EMBL" id="UYRV01022585">
    <property type="protein sequence ID" value="VDK71870.1"/>
    <property type="molecule type" value="Genomic_DNA"/>
</dbReference>
<gene>
    <name evidence="2" type="ORF">CGOC_LOCUS6775</name>
</gene>
<keyword evidence="1" id="KW-0472">Membrane</keyword>
<feature type="transmembrane region" description="Helical" evidence="1">
    <location>
        <begin position="25"/>
        <end position="46"/>
    </location>
</feature>
<proteinExistence type="predicted"/>
<organism evidence="2 3">
    <name type="scientific">Cylicostephanus goldi</name>
    <name type="common">Nematode worm</name>
    <dbReference type="NCBI Taxonomy" id="71465"/>
    <lineage>
        <taxon>Eukaryota</taxon>
        <taxon>Metazoa</taxon>
        <taxon>Ecdysozoa</taxon>
        <taxon>Nematoda</taxon>
        <taxon>Chromadorea</taxon>
        <taxon>Rhabditida</taxon>
        <taxon>Rhabditina</taxon>
        <taxon>Rhabditomorpha</taxon>
        <taxon>Strongyloidea</taxon>
        <taxon>Strongylidae</taxon>
        <taxon>Cylicostephanus</taxon>
    </lineage>
</organism>
<dbReference type="OrthoDB" id="5865528at2759"/>
<feature type="transmembrane region" description="Helical" evidence="1">
    <location>
        <begin position="74"/>
        <end position="99"/>
    </location>
</feature>
<sequence>MYKLLSQTLPAAAFAYIVTNLPHDHLLTITCFSICSLASVIISAYLRFSAPEHVANSGNTLRSKYQTKENSKTMIIYFSLSLNELVTGVIMVGLIYFVYKNDEAVEIKNISYAAEMLDLVTAYRVLMINVALMYYWSKEKKARKVKNITSPNAEDHFKAMKEMWK</sequence>
<accession>A0A3P6SVM8</accession>
<protein>
    <submittedName>
        <fullName evidence="2">Uncharacterized protein</fullName>
    </submittedName>
</protein>
<keyword evidence="1" id="KW-0812">Transmembrane</keyword>
<keyword evidence="3" id="KW-1185">Reference proteome</keyword>
<evidence type="ECO:0000256" key="1">
    <source>
        <dbReference type="SAM" id="Phobius"/>
    </source>
</evidence>
<evidence type="ECO:0000313" key="3">
    <source>
        <dbReference type="Proteomes" id="UP000271889"/>
    </source>
</evidence>
<dbReference type="Proteomes" id="UP000271889">
    <property type="component" value="Unassembled WGS sequence"/>
</dbReference>
<name>A0A3P6SVM8_CYLGO</name>
<reference evidence="2 3" key="1">
    <citation type="submission" date="2018-11" db="EMBL/GenBank/DDBJ databases">
        <authorList>
            <consortium name="Pathogen Informatics"/>
        </authorList>
    </citation>
    <scope>NUCLEOTIDE SEQUENCE [LARGE SCALE GENOMIC DNA]</scope>
</reference>
<keyword evidence="1" id="KW-1133">Transmembrane helix</keyword>
<dbReference type="AlphaFoldDB" id="A0A3P6SVM8"/>